<dbReference type="AlphaFoldDB" id="A0A4R6WTU4"/>
<dbReference type="GO" id="GO:0022857">
    <property type="term" value="F:transmembrane transporter activity"/>
    <property type="evidence" value="ECO:0007669"/>
    <property type="project" value="InterPro"/>
</dbReference>
<dbReference type="RefSeq" id="WP_133612879.1">
    <property type="nucleotide sequence ID" value="NZ_SNYW01000007.1"/>
</dbReference>
<protein>
    <submittedName>
        <fullName evidence="6">Sugar phosphate permease</fullName>
    </submittedName>
</protein>
<dbReference type="InterPro" id="IPR020846">
    <property type="entry name" value="MFS_dom"/>
</dbReference>
<feature type="transmembrane region" description="Helical" evidence="4">
    <location>
        <begin position="163"/>
        <end position="185"/>
    </location>
</feature>
<evidence type="ECO:0000313" key="7">
    <source>
        <dbReference type="Proteomes" id="UP000295783"/>
    </source>
</evidence>
<feature type="transmembrane region" description="Helical" evidence="4">
    <location>
        <begin position="228"/>
        <end position="246"/>
    </location>
</feature>
<dbReference type="Pfam" id="PF07690">
    <property type="entry name" value="MFS_1"/>
    <property type="match status" value="1"/>
</dbReference>
<dbReference type="OrthoDB" id="9796632at2"/>
<dbReference type="CDD" id="cd17355">
    <property type="entry name" value="MFS_YcxA_like"/>
    <property type="match status" value="1"/>
</dbReference>
<feature type="transmembrane region" description="Helical" evidence="4">
    <location>
        <begin position="380"/>
        <end position="401"/>
    </location>
</feature>
<proteinExistence type="predicted"/>
<evidence type="ECO:0000259" key="5">
    <source>
        <dbReference type="PROSITE" id="PS50850"/>
    </source>
</evidence>
<dbReference type="InterPro" id="IPR011701">
    <property type="entry name" value="MFS"/>
</dbReference>
<feature type="transmembrane region" description="Helical" evidence="4">
    <location>
        <begin position="350"/>
        <end position="374"/>
    </location>
</feature>
<dbReference type="Gene3D" id="1.20.1250.20">
    <property type="entry name" value="MFS general substrate transporter like domains"/>
    <property type="match status" value="2"/>
</dbReference>
<dbReference type="PROSITE" id="PS51257">
    <property type="entry name" value="PROKAR_LIPOPROTEIN"/>
    <property type="match status" value="1"/>
</dbReference>
<gene>
    <name evidence="6" type="ORF">A8950_1376</name>
</gene>
<reference evidence="6 7" key="1">
    <citation type="submission" date="2019-03" db="EMBL/GenBank/DDBJ databases">
        <title>Genomic Encyclopedia of Type Strains, Phase III (KMG-III): the genomes of soil and plant-associated and newly described type strains.</title>
        <authorList>
            <person name="Whitman W."/>
        </authorList>
    </citation>
    <scope>NUCLEOTIDE SEQUENCE [LARGE SCALE GENOMIC DNA]</scope>
    <source>
        <strain evidence="6 7">CGMCC 1.7660</strain>
    </source>
</reference>
<sequence length="418" mass="43492">MVRESPYRWVIVAAGGLLGCIAVGAMFSLPVLLRPVSEDTGWSVTGISMAMTIGFLVMAFASMFWGAVTDRFGPRPVVLTGSVILAVALTFSARAESLFAFQSWFGFAIGLGVAAIFVPMMACVTGWFETQRSLAVSLVSAGMGTAPFTMSPLVAWLGTYNDWRTTLLIVAGIVAVVMIPVSFLVRRAPALDASAIAPAAETAVPKATAPETTVPEMTVGQAVRTPQFIILMLTNFFCCATHSGPIFHTVSYAVACGIPMIAAVTIYSLEGIAGLGGRVAFGILGDKLGARNVLAGGLLLQSAGALGFVFVSELGGFYAVAGFFGFIYAGIMPLYAVLARENFPLRMMGTVIGGTAMAGGFGMALGPIGGGWIYDTFGGYFWLYVGACAMGIGAFLTALTFRPFARPTAASPAITAVS</sequence>
<keyword evidence="7" id="KW-1185">Reference proteome</keyword>
<dbReference type="PANTHER" id="PTHR11360:SF290">
    <property type="entry name" value="MONOCARBOXYLATE MFS PERMEASE"/>
    <property type="match status" value="1"/>
</dbReference>
<dbReference type="Proteomes" id="UP000295783">
    <property type="component" value="Unassembled WGS sequence"/>
</dbReference>
<dbReference type="InterPro" id="IPR050327">
    <property type="entry name" value="Proton-linked_MCT"/>
</dbReference>
<name>A0A4R6WTU4_9PROT</name>
<feature type="transmembrane region" description="Helical" evidence="4">
    <location>
        <begin position="317"/>
        <end position="338"/>
    </location>
</feature>
<organism evidence="6 7">
    <name type="scientific">Dongia mobilis</name>
    <dbReference type="NCBI Taxonomy" id="578943"/>
    <lineage>
        <taxon>Bacteria</taxon>
        <taxon>Pseudomonadati</taxon>
        <taxon>Pseudomonadota</taxon>
        <taxon>Alphaproteobacteria</taxon>
        <taxon>Rhodospirillales</taxon>
        <taxon>Dongiaceae</taxon>
        <taxon>Dongia</taxon>
    </lineage>
</organism>
<keyword evidence="1 4" id="KW-0812">Transmembrane</keyword>
<dbReference type="PANTHER" id="PTHR11360">
    <property type="entry name" value="MONOCARBOXYLATE TRANSPORTER"/>
    <property type="match status" value="1"/>
</dbReference>
<evidence type="ECO:0000313" key="6">
    <source>
        <dbReference type="EMBL" id="TDQ83093.1"/>
    </source>
</evidence>
<keyword evidence="2 4" id="KW-1133">Transmembrane helix</keyword>
<evidence type="ECO:0000256" key="1">
    <source>
        <dbReference type="ARBA" id="ARBA00022692"/>
    </source>
</evidence>
<evidence type="ECO:0000256" key="2">
    <source>
        <dbReference type="ARBA" id="ARBA00022989"/>
    </source>
</evidence>
<evidence type="ECO:0000256" key="3">
    <source>
        <dbReference type="ARBA" id="ARBA00023136"/>
    </source>
</evidence>
<evidence type="ECO:0000256" key="4">
    <source>
        <dbReference type="SAM" id="Phobius"/>
    </source>
</evidence>
<accession>A0A4R6WTU4</accession>
<feature type="transmembrane region" description="Helical" evidence="4">
    <location>
        <begin position="77"/>
        <end position="95"/>
    </location>
</feature>
<dbReference type="InterPro" id="IPR036259">
    <property type="entry name" value="MFS_trans_sf"/>
</dbReference>
<feature type="transmembrane region" description="Helical" evidence="4">
    <location>
        <begin position="134"/>
        <end position="157"/>
    </location>
</feature>
<dbReference type="PROSITE" id="PS50850">
    <property type="entry name" value="MFS"/>
    <property type="match status" value="1"/>
</dbReference>
<feature type="transmembrane region" description="Helical" evidence="4">
    <location>
        <begin position="293"/>
        <end position="311"/>
    </location>
</feature>
<comment type="caution">
    <text evidence="6">The sequence shown here is derived from an EMBL/GenBank/DDBJ whole genome shotgun (WGS) entry which is preliminary data.</text>
</comment>
<dbReference type="EMBL" id="SNYW01000007">
    <property type="protein sequence ID" value="TDQ83093.1"/>
    <property type="molecule type" value="Genomic_DNA"/>
</dbReference>
<feature type="transmembrane region" description="Helical" evidence="4">
    <location>
        <begin position="41"/>
        <end position="65"/>
    </location>
</feature>
<feature type="domain" description="Major facilitator superfamily (MFS) profile" evidence="5">
    <location>
        <begin position="8"/>
        <end position="406"/>
    </location>
</feature>
<feature type="transmembrane region" description="Helical" evidence="4">
    <location>
        <begin position="252"/>
        <end position="281"/>
    </location>
</feature>
<feature type="transmembrane region" description="Helical" evidence="4">
    <location>
        <begin position="101"/>
        <end position="122"/>
    </location>
</feature>
<feature type="transmembrane region" description="Helical" evidence="4">
    <location>
        <begin position="7"/>
        <end position="29"/>
    </location>
</feature>
<keyword evidence="3 4" id="KW-0472">Membrane</keyword>
<dbReference type="SUPFAM" id="SSF103473">
    <property type="entry name" value="MFS general substrate transporter"/>
    <property type="match status" value="1"/>
</dbReference>